<dbReference type="PANTHER" id="PTHR33116">
    <property type="entry name" value="REVERSE TRANSCRIPTASE ZINC-BINDING DOMAIN-CONTAINING PROTEIN-RELATED-RELATED"/>
    <property type="match status" value="1"/>
</dbReference>
<proteinExistence type="predicted"/>
<evidence type="ECO:0000313" key="3">
    <source>
        <dbReference type="Proteomes" id="UP001443914"/>
    </source>
</evidence>
<sequence>MSIPWTDTWLWWNANRFQNLFVKKLVGACLIATIYSVWCSRNLCYFEGVMPLPAVVMDRVGREIQTRCSNVVSSHILGKYGGWLSRGRIPFKYLGVSISPKRLSVNDCYCLVDKVVERIRSMGAKKLSYAGRVVLISSVLSHLHNYWARIFILPKTVLNKIEAVCRAYLWQGSGKPALVSWADICRDKKKWGLGFQRLHQWNVAALGKYVWLIEMKVDHLWVRWIHAIYLKGQEWEFYEPKHGTSWAWRKICWVKNQLRQFLFGQGSNVEYSINTGYSWLVDEGARVRWFPWVGSSLLIPRHAFMLWLVVQGRLLTQDRLMRMRICQENCCFLCGVDEESHDHLFFRCQYSLRCLYLVRDWLGIVLPATGIFDWWVRLRMRSLLQKQIVAMTVASLTYRLWMARNVCRVDRVLPTPGVLCSNVCNDVLLRLAVCDVAMSPSVRIWVQGLRGRTCY</sequence>
<comment type="caution">
    <text evidence="2">The sequence shown here is derived from an EMBL/GenBank/DDBJ whole genome shotgun (WGS) entry which is preliminary data.</text>
</comment>
<feature type="domain" description="Reverse transcriptase zinc-binding" evidence="1">
    <location>
        <begin position="271"/>
        <end position="352"/>
    </location>
</feature>
<dbReference type="EMBL" id="JBDFQZ010000011">
    <property type="protein sequence ID" value="KAK9675972.1"/>
    <property type="molecule type" value="Genomic_DNA"/>
</dbReference>
<organism evidence="2 3">
    <name type="scientific">Saponaria officinalis</name>
    <name type="common">Common soapwort</name>
    <name type="synonym">Lychnis saponaria</name>
    <dbReference type="NCBI Taxonomy" id="3572"/>
    <lineage>
        <taxon>Eukaryota</taxon>
        <taxon>Viridiplantae</taxon>
        <taxon>Streptophyta</taxon>
        <taxon>Embryophyta</taxon>
        <taxon>Tracheophyta</taxon>
        <taxon>Spermatophyta</taxon>
        <taxon>Magnoliopsida</taxon>
        <taxon>eudicotyledons</taxon>
        <taxon>Gunneridae</taxon>
        <taxon>Pentapetalae</taxon>
        <taxon>Caryophyllales</taxon>
        <taxon>Caryophyllaceae</taxon>
        <taxon>Caryophylleae</taxon>
        <taxon>Saponaria</taxon>
    </lineage>
</organism>
<evidence type="ECO:0000259" key="1">
    <source>
        <dbReference type="Pfam" id="PF13966"/>
    </source>
</evidence>
<dbReference type="AlphaFoldDB" id="A0AAW1HHV8"/>
<dbReference type="PANTHER" id="PTHR33116:SF84">
    <property type="entry name" value="RNA-DIRECTED DNA POLYMERASE"/>
    <property type="match status" value="1"/>
</dbReference>
<evidence type="ECO:0000313" key="2">
    <source>
        <dbReference type="EMBL" id="KAK9675972.1"/>
    </source>
</evidence>
<dbReference type="Pfam" id="PF13966">
    <property type="entry name" value="zf-RVT"/>
    <property type="match status" value="1"/>
</dbReference>
<dbReference type="Proteomes" id="UP001443914">
    <property type="component" value="Unassembled WGS sequence"/>
</dbReference>
<accession>A0AAW1HHV8</accession>
<protein>
    <recommendedName>
        <fullName evidence="1">Reverse transcriptase zinc-binding domain-containing protein</fullName>
    </recommendedName>
</protein>
<reference evidence="2" key="1">
    <citation type="submission" date="2024-03" db="EMBL/GenBank/DDBJ databases">
        <title>WGS assembly of Saponaria officinalis var. Norfolk2.</title>
        <authorList>
            <person name="Jenkins J."/>
            <person name="Shu S."/>
            <person name="Grimwood J."/>
            <person name="Barry K."/>
            <person name="Goodstein D."/>
            <person name="Schmutz J."/>
            <person name="Leebens-Mack J."/>
            <person name="Osbourn A."/>
        </authorList>
    </citation>
    <scope>NUCLEOTIDE SEQUENCE [LARGE SCALE GENOMIC DNA]</scope>
    <source>
        <strain evidence="2">JIC</strain>
    </source>
</reference>
<gene>
    <name evidence="2" type="ORF">RND81_11G045100</name>
</gene>
<keyword evidence="3" id="KW-1185">Reference proteome</keyword>
<dbReference type="InterPro" id="IPR026960">
    <property type="entry name" value="RVT-Znf"/>
</dbReference>
<name>A0AAW1HHV8_SAPOF</name>